<feature type="compositionally biased region" description="Polar residues" evidence="1">
    <location>
        <begin position="91"/>
        <end position="100"/>
    </location>
</feature>
<evidence type="ECO:0000256" key="2">
    <source>
        <dbReference type="SAM" id="SignalP"/>
    </source>
</evidence>
<proteinExistence type="predicted"/>
<feature type="signal peptide" evidence="2">
    <location>
        <begin position="1"/>
        <end position="35"/>
    </location>
</feature>
<protein>
    <submittedName>
        <fullName evidence="3">Uncharacterized protein</fullName>
    </submittedName>
</protein>
<dbReference type="AlphaFoldDB" id="A0A1Y0I731"/>
<dbReference type="EMBL" id="CP021425">
    <property type="protein sequence ID" value="ARU55586.1"/>
    <property type="molecule type" value="Genomic_DNA"/>
</dbReference>
<evidence type="ECO:0000313" key="3">
    <source>
        <dbReference type="EMBL" id="ARU55586.1"/>
    </source>
</evidence>
<evidence type="ECO:0000313" key="4">
    <source>
        <dbReference type="Proteomes" id="UP000196027"/>
    </source>
</evidence>
<reference evidence="3 4" key="1">
    <citation type="submission" date="2017-05" db="EMBL/GenBank/DDBJ databases">
        <title>Genomic insights into alkan degradation activity of Oleiphilus messinensis.</title>
        <authorList>
            <person name="Kozyavkin S.A."/>
            <person name="Slesarev A.I."/>
            <person name="Golyshin P.N."/>
            <person name="Korzhenkov A."/>
            <person name="Golyshina O.N."/>
            <person name="Toshchakov S.V."/>
        </authorList>
    </citation>
    <scope>NUCLEOTIDE SEQUENCE [LARGE SCALE GENOMIC DNA]</scope>
    <source>
        <strain evidence="3 4">ME102</strain>
    </source>
</reference>
<accession>A0A1Y0I731</accession>
<keyword evidence="4" id="KW-1185">Reference proteome</keyword>
<gene>
    <name evidence="3" type="ORF">OLMES_1511</name>
</gene>
<dbReference type="Proteomes" id="UP000196027">
    <property type="component" value="Chromosome"/>
</dbReference>
<dbReference type="RefSeq" id="WP_087460671.1">
    <property type="nucleotide sequence ID" value="NZ_CP021425.1"/>
</dbReference>
<dbReference type="KEGG" id="ome:OLMES_1511"/>
<organism evidence="3 4">
    <name type="scientific">Oleiphilus messinensis</name>
    <dbReference type="NCBI Taxonomy" id="141451"/>
    <lineage>
        <taxon>Bacteria</taxon>
        <taxon>Pseudomonadati</taxon>
        <taxon>Pseudomonadota</taxon>
        <taxon>Gammaproteobacteria</taxon>
        <taxon>Oceanospirillales</taxon>
        <taxon>Oleiphilaceae</taxon>
        <taxon>Oleiphilus</taxon>
    </lineage>
</organism>
<evidence type="ECO:0000256" key="1">
    <source>
        <dbReference type="SAM" id="MobiDB-lite"/>
    </source>
</evidence>
<feature type="region of interest" description="Disordered" evidence="1">
    <location>
        <begin position="78"/>
        <end position="103"/>
    </location>
</feature>
<feature type="chain" id="PRO_5012801650" evidence="2">
    <location>
        <begin position="36"/>
        <end position="201"/>
    </location>
</feature>
<keyword evidence="2" id="KW-0732">Signal</keyword>
<name>A0A1Y0I731_9GAMM</name>
<sequence length="201" mass="21535">MPSQHVHGLPFQKVRLSNRLQAMLLLILCSSAAQAVQPLTEEDMQNVSAESQSLEQILNLAGDTAAGEVVAELQQNAPGNTIHNSQDHANTDSNRIQNDTESSEKNALLGNTSVSVAFNDVDNTSQTSSSASEFGDSTVTIDPRLKFSDVSATGSNGLAINQSAIVQRVQILNAADANQQIRGNFYYTNIQSQSSMTIQGR</sequence>